<evidence type="ECO:0000256" key="2">
    <source>
        <dbReference type="SAM" id="MobiDB-lite"/>
    </source>
</evidence>
<evidence type="ECO:0008006" key="6">
    <source>
        <dbReference type="Google" id="ProtNLM"/>
    </source>
</evidence>
<sequence length="576" mass="63814">MRKKSKLNLLSVLLLAAIMLVTACSKSNNGAESSQSASPSPSPSSTASGTASASAEPSASATSAERKPFTFTMNTDNPNMNWTSDVAKEITKRTGATIKWDIITGDFRTKMNVWLAAGDYPEVINIHDNTLQSYIQAKAVLDLTDLIKEHAPNIMKAFNNDLSLLQDQNDGKIYGLLQPPTQKATNLLEKGWLAIQTAVLKEAGYPQIKTLEDVHKIVADYMKKHPETGGGKTIGFSNFGEANQLFNNFDSAARLYAGFANTSTVVVDDQLNARVRFFEPGYTDFFKFLNQINKEGLFDPESLVQTQEQFTTKCNQGRVLVIFGGGSDCNASLENNNMSDHAYVWFDVVAPGAIKKVVKPTTEANRGGEMWLSITKNAKDPVRIIQFYDDMFKLENQILVGWGFEGKYYTVENGKRVVTDWLVDQYKTHPDTFWEDVGLGYARQMSANYGSGFTLSDGDFAMWQYSESWISKTTSPVVVDTLSKYGAKTQSDLLVKGEEKNYGRTAGKGTDEMKKFTTEAIAEWGKTLPKFILEKDPSKLDGIWQGLEKTLKEKGLDAYNQAATKIFQDAAKAMNK</sequence>
<evidence type="ECO:0000313" key="4">
    <source>
        <dbReference type="EMBL" id="MDI4648255.1"/>
    </source>
</evidence>
<comment type="caution">
    <text evidence="4">The sequence shown here is derived from an EMBL/GenBank/DDBJ whole genome shotgun (WGS) entry which is preliminary data.</text>
</comment>
<dbReference type="PANTHER" id="PTHR43649:SF33">
    <property type="entry name" value="POLYGALACTURONAN_RHAMNOGALACTURONAN-BINDING PROTEIN YTCQ"/>
    <property type="match status" value="1"/>
</dbReference>
<feature type="region of interest" description="Disordered" evidence="2">
    <location>
        <begin position="28"/>
        <end position="78"/>
    </location>
</feature>
<dbReference type="Gene3D" id="3.40.190.10">
    <property type="entry name" value="Periplasmic binding protein-like II"/>
    <property type="match status" value="2"/>
</dbReference>
<evidence type="ECO:0000256" key="1">
    <source>
        <dbReference type="ARBA" id="ARBA00022729"/>
    </source>
</evidence>
<proteinExistence type="predicted"/>
<dbReference type="PROSITE" id="PS51257">
    <property type="entry name" value="PROKAR_LIPOPROTEIN"/>
    <property type="match status" value="1"/>
</dbReference>
<gene>
    <name evidence="4" type="ORF">KB449_25110</name>
</gene>
<organism evidence="4 5">
    <name type="scientific">Cohnella hashimotonis</name>
    <dbReference type="NCBI Taxonomy" id="2826895"/>
    <lineage>
        <taxon>Bacteria</taxon>
        <taxon>Bacillati</taxon>
        <taxon>Bacillota</taxon>
        <taxon>Bacilli</taxon>
        <taxon>Bacillales</taxon>
        <taxon>Paenibacillaceae</taxon>
        <taxon>Cohnella</taxon>
    </lineage>
</organism>
<dbReference type="EMBL" id="JAGRPV010000001">
    <property type="protein sequence ID" value="MDI4648255.1"/>
    <property type="molecule type" value="Genomic_DNA"/>
</dbReference>
<evidence type="ECO:0000256" key="3">
    <source>
        <dbReference type="SAM" id="SignalP"/>
    </source>
</evidence>
<evidence type="ECO:0000313" key="5">
    <source>
        <dbReference type="Proteomes" id="UP001161691"/>
    </source>
</evidence>
<feature type="chain" id="PRO_5045918428" description="ABC transporter substrate-binding protein" evidence="3">
    <location>
        <begin position="24"/>
        <end position="576"/>
    </location>
</feature>
<keyword evidence="1 3" id="KW-0732">Signal</keyword>
<keyword evidence="5" id="KW-1185">Reference proteome</keyword>
<dbReference type="RefSeq" id="WP_282910983.1">
    <property type="nucleotide sequence ID" value="NZ_JAGRPV010000001.1"/>
</dbReference>
<reference evidence="4" key="1">
    <citation type="submission" date="2023-04" db="EMBL/GenBank/DDBJ databases">
        <title>Comparative genomic analysis of Cohnella hashimotonis sp. nov., isolated from the International Space Station.</title>
        <authorList>
            <person name="Venkateswaran K."/>
            <person name="Simpson A."/>
        </authorList>
    </citation>
    <scope>NUCLEOTIDE SEQUENCE</scope>
    <source>
        <strain evidence="4">F6_2S_P_1</strain>
    </source>
</reference>
<protein>
    <recommendedName>
        <fullName evidence="6">ABC transporter substrate-binding protein</fullName>
    </recommendedName>
</protein>
<feature type="compositionally biased region" description="Low complexity" evidence="2">
    <location>
        <begin position="31"/>
        <end position="63"/>
    </location>
</feature>
<accession>A0ABT6TN64</accession>
<feature type="signal peptide" evidence="3">
    <location>
        <begin position="1"/>
        <end position="23"/>
    </location>
</feature>
<name>A0ABT6TN64_9BACL</name>
<dbReference type="Proteomes" id="UP001161691">
    <property type="component" value="Unassembled WGS sequence"/>
</dbReference>
<dbReference type="SUPFAM" id="SSF53850">
    <property type="entry name" value="Periplasmic binding protein-like II"/>
    <property type="match status" value="1"/>
</dbReference>
<dbReference type="InterPro" id="IPR050490">
    <property type="entry name" value="Bact_solute-bd_prot1"/>
</dbReference>
<dbReference type="PANTHER" id="PTHR43649">
    <property type="entry name" value="ARABINOSE-BINDING PROTEIN-RELATED"/>
    <property type="match status" value="1"/>
</dbReference>